<dbReference type="OrthoDB" id="7727171at2759"/>
<gene>
    <name evidence="2" type="primary">Dgri\GH19843</name>
    <name evidence="2" type="ORF">Dgri_GH19843</name>
</gene>
<reference evidence="2 3" key="1">
    <citation type="journal article" date="2007" name="Nature">
        <title>Evolution of genes and genomes on the Drosophila phylogeny.</title>
        <authorList>
            <consortium name="Drosophila 12 Genomes Consortium"/>
            <person name="Clark A.G."/>
            <person name="Eisen M.B."/>
            <person name="Smith D.R."/>
            <person name="Bergman C.M."/>
            <person name="Oliver B."/>
            <person name="Markow T.A."/>
            <person name="Kaufman T.C."/>
            <person name="Kellis M."/>
            <person name="Gelbart W."/>
            <person name="Iyer V.N."/>
            <person name="Pollard D.A."/>
            <person name="Sackton T.B."/>
            <person name="Larracuente A.M."/>
            <person name="Singh N.D."/>
            <person name="Abad J.P."/>
            <person name="Abt D.N."/>
            <person name="Adryan B."/>
            <person name="Aguade M."/>
            <person name="Akashi H."/>
            <person name="Anderson W.W."/>
            <person name="Aquadro C.F."/>
            <person name="Ardell D.H."/>
            <person name="Arguello R."/>
            <person name="Artieri C.G."/>
            <person name="Barbash D.A."/>
            <person name="Barker D."/>
            <person name="Barsanti P."/>
            <person name="Batterham P."/>
            <person name="Batzoglou S."/>
            <person name="Begun D."/>
            <person name="Bhutkar A."/>
            <person name="Blanco E."/>
            <person name="Bosak S.A."/>
            <person name="Bradley R.K."/>
            <person name="Brand A.D."/>
            <person name="Brent M.R."/>
            <person name="Brooks A.N."/>
            <person name="Brown R.H."/>
            <person name="Butlin R.K."/>
            <person name="Caggese C."/>
            <person name="Calvi B.R."/>
            <person name="Bernardo de Carvalho A."/>
            <person name="Caspi A."/>
            <person name="Castrezana S."/>
            <person name="Celniker S.E."/>
            <person name="Chang J.L."/>
            <person name="Chapple C."/>
            <person name="Chatterji S."/>
            <person name="Chinwalla A."/>
            <person name="Civetta A."/>
            <person name="Clifton S.W."/>
            <person name="Comeron J.M."/>
            <person name="Costello J.C."/>
            <person name="Coyne J.A."/>
            <person name="Daub J."/>
            <person name="David R.G."/>
            <person name="Delcher A.L."/>
            <person name="Delehaunty K."/>
            <person name="Do C.B."/>
            <person name="Ebling H."/>
            <person name="Edwards K."/>
            <person name="Eickbush T."/>
            <person name="Evans J.D."/>
            <person name="Filipski A."/>
            <person name="Findeiss S."/>
            <person name="Freyhult E."/>
            <person name="Fulton L."/>
            <person name="Fulton R."/>
            <person name="Garcia A.C."/>
            <person name="Gardiner A."/>
            <person name="Garfield D.A."/>
            <person name="Garvin B.E."/>
            <person name="Gibson G."/>
            <person name="Gilbert D."/>
            <person name="Gnerre S."/>
            <person name="Godfrey J."/>
            <person name="Good R."/>
            <person name="Gotea V."/>
            <person name="Gravely B."/>
            <person name="Greenberg A.J."/>
            <person name="Griffiths-Jones S."/>
            <person name="Gross S."/>
            <person name="Guigo R."/>
            <person name="Gustafson E.A."/>
            <person name="Haerty W."/>
            <person name="Hahn M.W."/>
            <person name="Halligan D.L."/>
            <person name="Halpern A.L."/>
            <person name="Halter G.M."/>
            <person name="Han M.V."/>
            <person name="Heger A."/>
            <person name="Hillier L."/>
            <person name="Hinrichs A.S."/>
            <person name="Holmes I."/>
            <person name="Hoskins R.A."/>
            <person name="Hubisz M.J."/>
            <person name="Hultmark D."/>
            <person name="Huntley M.A."/>
            <person name="Jaffe D.B."/>
            <person name="Jagadeeshan S."/>
            <person name="Jeck W.R."/>
            <person name="Johnson J."/>
            <person name="Jones C.D."/>
            <person name="Jordan W.C."/>
            <person name="Karpen G.H."/>
            <person name="Kataoka E."/>
            <person name="Keightley P.D."/>
            <person name="Kheradpour P."/>
            <person name="Kirkness E.F."/>
            <person name="Koerich L.B."/>
            <person name="Kristiansen K."/>
            <person name="Kudrna D."/>
            <person name="Kulathinal R.J."/>
            <person name="Kumar S."/>
            <person name="Kwok R."/>
            <person name="Lander E."/>
            <person name="Langley C.H."/>
            <person name="Lapoint R."/>
            <person name="Lazzaro B.P."/>
            <person name="Lee S.J."/>
            <person name="Levesque L."/>
            <person name="Li R."/>
            <person name="Lin C.F."/>
            <person name="Lin M.F."/>
            <person name="Lindblad-Toh K."/>
            <person name="Llopart A."/>
            <person name="Long M."/>
            <person name="Low L."/>
            <person name="Lozovsky E."/>
            <person name="Lu J."/>
            <person name="Luo M."/>
            <person name="Machado C.A."/>
            <person name="Makalowski W."/>
            <person name="Marzo M."/>
            <person name="Matsuda M."/>
            <person name="Matzkin L."/>
            <person name="McAllister B."/>
            <person name="McBride C.S."/>
            <person name="McKernan B."/>
            <person name="McKernan K."/>
            <person name="Mendez-Lago M."/>
            <person name="Minx P."/>
            <person name="Mollenhauer M.U."/>
            <person name="Montooth K."/>
            <person name="Mount S.M."/>
            <person name="Mu X."/>
            <person name="Myers E."/>
            <person name="Negre B."/>
            <person name="Newfeld S."/>
            <person name="Nielsen R."/>
            <person name="Noor M.A."/>
            <person name="O'Grady P."/>
            <person name="Pachter L."/>
            <person name="Papaceit M."/>
            <person name="Parisi M.J."/>
            <person name="Parisi M."/>
            <person name="Parts L."/>
            <person name="Pedersen J.S."/>
            <person name="Pesole G."/>
            <person name="Phillippy A.M."/>
            <person name="Ponting C.P."/>
            <person name="Pop M."/>
            <person name="Porcelli D."/>
            <person name="Powell J.R."/>
            <person name="Prohaska S."/>
            <person name="Pruitt K."/>
            <person name="Puig M."/>
            <person name="Quesneville H."/>
            <person name="Ram K.R."/>
            <person name="Rand D."/>
            <person name="Rasmussen M.D."/>
            <person name="Reed L.K."/>
            <person name="Reenan R."/>
            <person name="Reily A."/>
            <person name="Remington K.A."/>
            <person name="Rieger T.T."/>
            <person name="Ritchie M.G."/>
            <person name="Robin C."/>
            <person name="Rogers Y.H."/>
            <person name="Rohde C."/>
            <person name="Rozas J."/>
            <person name="Rubenfield M.J."/>
            <person name="Ruiz A."/>
            <person name="Russo S."/>
            <person name="Salzberg S.L."/>
            <person name="Sanchez-Gracia A."/>
            <person name="Saranga D.J."/>
            <person name="Sato H."/>
            <person name="Schaeffer S.W."/>
            <person name="Schatz M.C."/>
            <person name="Schlenke T."/>
            <person name="Schwartz R."/>
            <person name="Segarra C."/>
            <person name="Singh R.S."/>
            <person name="Sirot L."/>
            <person name="Sirota M."/>
            <person name="Sisneros N.B."/>
            <person name="Smith C.D."/>
            <person name="Smith T.F."/>
            <person name="Spieth J."/>
            <person name="Stage D.E."/>
            <person name="Stark A."/>
            <person name="Stephan W."/>
            <person name="Strausberg R.L."/>
            <person name="Strempel S."/>
            <person name="Sturgill D."/>
            <person name="Sutton G."/>
            <person name="Sutton G.G."/>
            <person name="Tao W."/>
            <person name="Teichmann S."/>
            <person name="Tobari Y.N."/>
            <person name="Tomimura Y."/>
            <person name="Tsolas J.M."/>
            <person name="Valente V.L."/>
            <person name="Venter E."/>
            <person name="Venter J.C."/>
            <person name="Vicario S."/>
            <person name="Vieira F.G."/>
            <person name="Vilella A.J."/>
            <person name="Villasante A."/>
            <person name="Walenz B."/>
            <person name="Wang J."/>
            <person name="Wasserman M."/>
            <person name="Watts T."/>
            <person name="Wilson D."/>
            <person name="Wilson R.K."/>
            <person name="Wing R.A."/>
            <person name="Wolfner M.F."/>
            <person name="Wong A."/>
            <person name="Wong G.K."/>
            <person name="Wu C.I."/>
            <person name="Wu G."/>
            <person name="Yamamoto D."/>
            <person name="Yang H.P."/>
            <person name="Yang S.P."/>
            <person name="Yorke J.A."/>
            <person name="Yoshida K."/>
            <person name="Zdobnov E."/>
            <person name="Zhang P."/>
            <person name="Zhang Y."/>
            <person name="Zimin A.V."/>
            <person name="Baldwin J."/>
            <person name="Abdouelleil A."/>
            <person name="Abdulkadir J."/>
            <person name="Abebe A."/>
            <person name="Abera B."/>
            <person name="Abreu J."/>
            <person name="Acer S.C."/>
            <person name="Aftuck L."/>
            <person name="Alexander A."/>
            <person name="An P."/>
            <person name="Anderson E."/>
            <person name="Anderson S."/>
            <person name="Arachi H."/>
            <person name="Azer M."/>
            <person name="Bachantsang P."/>
            <person name="Barry A."/>
            <person name="Bayul T."/>
            <person name="Berlin A."/>
            <person name="Bessette D."/>
            <person name="Bloom T."/>
            <person name="Blye J."/>
            <person name="Boguslavskiy L."/>
            <person name="Bonnet C."/>
            <person name="Boukhgalter B."/>
            <person name="Bourzgui I."/>
            <person name="Brown A."/>
            <person name="Cahill P."/>
            <person name="Channer S."/>
            <person name="Cheshatsang Y."/>
            <person name="Chuda L."/>
            <person name="Citroen M."/>
            <person name="Collymore A."/>
            <person name="Cooke P."/>
            <person name="Costello M."/>
            <person name="D'Aco K."/>
            <person name="Daza R."/>
            <person name="De Haan G."/>
            <person name="DeGray S."/>
            <person name="DeMaso C."/>
            <person name="Dhargay N."/>
            <person name="Dooley K."/>
            <person name="Dooley E."/>
            <person name="Doricent M."/>
            <person name="Dorje P."/>
            <person name="Dorjee K."/>
            <person name="Dupes A."/>
            <person name="Elong R."/>
            <person name="Falk J."/>
            <person name="Farina A."/>
            <person name="Faro S."/>
            <person name="Ferguson D."/>
            <person name="Fisher S."/>
            <person name="Foley C.D."/>
            <person name="Franke A."/>
            <person name="Friedrich D."/>
            <person name="Gadbois L."/>
            <person name="Gearin G."/>
            <person name="Gearin C.R."/>
            <person name="Giannoukos G."/>
            <person name="Goode T."/>
            <person name="Graham J."/>
            <person name="Grandbois E."/>
            <person name="Grewal S."/>
            <person name="Gyaltsen K."/>
            <person name="Hafez N."/>
            <person name="Hagos B."/>
            <person name="Hall J."/>
            <person name="Henson C."/>
            <person name="Hollinger A."/>
            <person name="Honan T."/>
            <person name="Huard M.D."/>
            <person name="Hughes L."/>
            <person name="Hurhula B."/>
            <person name="Husby M.E."/>
            <person name="Kamat A."/>
            <person name="Kanga B."/>
            <person name="Kashin S."/>
            <person name="Khazanovich D."/>
            <person name="Kisner P."/>
            <person name="Lance K."/>
            <person name="Lara M."/>
            <person name="Lee W."/>
            <person name="Lennon N."/>
            <person name="Letendre F."/>
            <person name="LeVine R."/>
            <person name="Lipovsky A."/>
            <person name="Liu X."/>
            <person name="Liu J."/>
            <person name="Liu S."/>
            <person name="Lokyitsang T."/>
            <person name="Lokyitsang Y."/>
            <person name="Lubonja R."/>
            <person name="Lui A."/>
            <person name="MacDonald P."/>
            <person name="Magnisalis V."/>
            <person name="Maru K."/>
            <person name="Matthews C."/>
            <person name="McCusker W."/>
            <person name="McDonough S."/>
            <person name="Mehta T."/>
            <person name="Meldrim J."/>
            <person name="Meneus L."/>
            <person name="Mihai O."/>
            <person name="Mihalev A."/>
            <person name="Mihova T."/>
            <person name="Mittelman R."/>
            <person name="Mlenga V."/>
            <person name="Montmayeur A."/>
            <person name="Mulrain L."/>
            <person name="Navidi A."/>
            <person name="Naylor J."/>
            <person name="Negash T."/>
            <person name="Nguyen T."/>
            <person name="Nguyen N."/>
            <person name="Nicol R."/>
            <person name="Norbu C."/>
            <person name="Norbu N."/>
            <person name="Novod N."/>
            <person name="O'Neill B."/>
            <person name="Osman S."/>
            <person name="Markiewicz E."/>
            <person name="Oyono O.L."/>
            <person name="Patti C."/>
            <person name="Phunkhang P."/>
            <person name="Pierre F."/>
            <person name="Priest M."/>
            <person name="Raghuraman S."/>
            <person name="Rege F."/>
            <person name="Reyes R."/>
            <person name="Rise C."/>
            <person name="Rogov P."/>
            <person name="Ross K."/>
            <person name="Ryan E."/>
            <person name="Settipalli S."/>
            <person name="Shea T."/>
            <person name="Sherpa N."/>
            <person name="Shi L."/>
            <person name="Shih D."/>
            <person name="Sparrow T."/>
            <person name="Spaulding J."/>
            <person name="Stalker J."/>
            <person name="Stange-Thomann N."/>
            <person name="Stavropoulos S."/>
            <person name="Stone C."/>
            <person name="Strader C."/>
            <person name="Tesfaye S."/>
            <person name="Thomson T."/>
            <person name="Thoulutsang Y."/>
            <person name="Thoulutsang D."/>
            <person name="Topham K."/>
            <person name="Topping I."/>
            <person name="Tsamla T."/>
            <person name="Vassiliev H."/>
            <person name="Vo A."/>
            <person name="Wangchuk T."/>
            <person name="Wangdi T."/>
            <person name="Weiand M."/>
            <person name="Wilkinson J."/>
            <person name="Wilson A."/>
            <person name="Yadav S."/>
            <person name="Young G."/>
            <person name="Yu Q."/>
            <person name="Zembek L."/>
            <person name="Zhong D."/>
            <person name="Zimmer A."/>
            <person name="Zwirko Z."/>
            <person name="Jaffe D.B."/>
            <person name="Alvarez P."/>
            <person name="Brockman W."/>
            <person name="Butler J."/>
            <person name="Chin C."/>
            <person name="Gnerre S."/>
            <person name="Grabherr M."/>
            <person name="Kleber M."/>
            <person name="Mauceli E."/>
            <person name="MacCallum I."/>
        </authorList>
    </citation>
    <scope>NUCLEOTIDE SEQUENCE [LARGE SCALE GENOMIC DNA]</scope>
    <source>
        <strain evidence="3">Tucson 15287-2541.00</strain>
    </source>
</reference>
<dbReference type="EMBL" id="CH916367">
    <property type="protein sequence ID" value="EDW02517.1"/>
    <property type="molecule type" value="Genomic_DNA"/>
</dbReference>
<feature type="chain" id="PRO_5002808623" evidence="1">
    <location>
        <begin position="24"/>
        <end position="180"/>
    </location>
</feature>
<dbReference type="HOGENOM" id="CLU_116900_0_0_1"/>
<proteinExistence type="predicted"/>
<protein>
    <submittedName>
        <fullName evidence="2">GH19843</fullName>
    </submittedName>
</protein>
<dbReference type="AlphaFoldDB" id="B4J9L0"/>
<sequence>MKSTTWLAWFSVTVLLLLESVDCGKPKSRFNNLKCESYDLAFSKFKKCKLNVVGRGVVALNVYINLFKVPIYNVNINWSFWRRYNTFQPFLYNISSNFCELVAHPNMFTFEGLVLKAIMTRSNLNHTCPYDHDIIIDNLVFYDGFLNSLPLPQGEYKVKLLFAADKIWRLMVEVYILREE</sequence>
<dbReference type="PANTHER" id="PTHR20898:SF0">
    <property type="entry name" value="DAEDALUS ON 3-RELATED"/>
    <property type="match status" value="1"/>
</dbReference>
<dbReference type="InterPro" id="IPR010512">
    <property type="entry name" value="DUF1091"/>
</dbReference>
<dbReference type="Proteomes" id="UP000001070">
    <property type="component" value="Unassembled WGS sequence"/>
</dbReference>
<dbReference type="PANTHER" id="PTHR20898">
    <property type="entry name" value="DAEDALUS ON 3-RELATED-RELATED"/>
    <property type="match status" value="1"/>
</dbReference>
<keyword evidence="3" id="KW-1185">Reference proteome</keyword>
<dbReference type="KEGG" id="dgr:6561250"/>
<evidence type="ECO:0000313" key="2">
    <source>
        <dbReference type="EMBL" id="EDW02517.1"/>
    </source>
</evidence>
<feature type="signal peptide" evidence="1">
    <location>
        <begin position="1"/>
        <end position="23"/>
    </location>
</feature>
<name>B4J9L0_DROGR</name>
<dbReference type="eggNOG" id="ENOG502T9I3">
    <property type="taxonomic scope" value="Eukaryota"/>
</dbReference>
<evidence type="ECO:0000256" key="1">
    <source>
        <dbReference type="SAM" id="SignalP"/>
    </source>
</evidence>
<organism evidence="3">
    <name type="scientific">Drosophila grimshawi</name>
    <name type="common">Hawaiian fruit fly</name>
    <name type="synonym">Idiomyia grimshawi</name>
    <dbReference type="NCBI Taxonomy" id="7222"/>
    <lineage>
        <taxon>Eukaryota</taxon>
        <taxon>Metazoa</taxon>
        <taxon>Ecdysozoa</taxon>
        <taxon>Arthropoda</taxon>
        <taxon>Hexapoda</taxon>
        <taxon>Insecta</taxon>
        <taxon>Pterygota</taxon>
        <taxon>Neoptera</taxon>
        <taxon>Endopterygota</taxon>
        <taxon>Diptera</taxon>
        <taxon>Brachycera</taxon>
        <taxon>Muscomorpha</taxon>
        <taxon>Ephydroidea</taxon>
        <taxon>Drosophilidae</taxon>
        <taxon>Drosophila</taxon>
        <taxon>Hawaiian Drosophila</taxon>
    </lineage>
</organism>
<dbReference type="PhylomeDB" id="B4J9L0"/>
<dbReference type="Pfam" id="PF06477">
    <property type="entry name" value="DUF1091"/>
    <property type="match status" value="1"/>
</dbReference>
<accession>B4J9L0</accession>
<dbReference type="SMART" id="SM00697">
    <property type="entry name" value="DM8"/>
    <property type="match status" value="1"/>
</dbReference>
<dbReference type="InParanoid" id="B4J9L0"/>
<dbReference type="OMA" id="HINWSIW"/>
<evidence type="ECO:0000313" key="3">
    <source>
        <dbReference type="Proteomes" id="UP000001070"/>
    </source>
</evidence>
<keyword evidence="1" id="KW-0732">Signal</keyword>